<dbReference type="PANTHER" id="PTHR36834">
    <property type="entry name" value="MEMBRANE PROTEIN-RELATED"/>
    <property type="match status" value="1"/>
</dbReference>
<dbReference type="Pfam" id="PF04892">
    <property type="entry name" value="VanZ"/>
    <property type="match status" value="1"/>
</dbReference>
<feature type="transmembrane region" description="Helical" evidence="1">
    <location>
        <begin position="127"/>
        <end position="147"/>
    </location>
</feature>
<name>A0A9D1T8N6_9FIRM</name>
<accession>A0A9D1T8N6</accession>
<keyword evidence="1" id="KW-1133">Transmembrane helix</keyword>
<reference evidence="3" key="2">
    <citation type="journal article" date="2021" name="PeerJ">
        <title>Extensive microbial diversity within the chicken gut microbiome revealed by metagenomics and culture.</title>
        <authorList>
            <person name="Gilroy R."/>
            <person name="Ravi A."/>
            <person name="Getino M."/>
            <person name="Pursley I."/>
            <person name="Horton D.L."/>
            <person name="Alikhan N.F."/>
            <person name="Baker D."/>
            <person name="Gharbi K."/>
            <person name="Hall N."/>
            <person name="Watson M."/>
            <person name="Adriaenssens E.M."/>
            <person name="Foster-Nyarko E."/>
            <person name="Jarju S."/>
            <person name="Secka A."/>
            <person name="Antonio M."/>
            <person name="Oren A."/>
            <person name="Chaudhuri R.R."/>
            <person name="La Ragione R."/>
            <person name="Hildebrand F."/>
            <person name="Pallen M.J."/>
        </authorList>
    </citation>
    <scope>NUCLEOTIDE SEQUENCE</scope>
    <source>
        <strain evidence="3">ChiBcec6-7307</strain>
    </source>
</reference>
<keyword evidence="1" id="KW-0472">Membrane</keyword>
<protein>
    <submittedName>
        <fullName evidence="3">VanZ family protein</fullName>
    </submittedName>
</protein>
<comment type="caution">
    <text evidence="3">The sequence shown here is derived from an EMBL/GenBank/DDBJ whole genome shotgun (WGS) entry which is preliminary data.</text>
</comment>
<dbReference type="AlphaFoldDB" id="A0A9D1T8N6"/>
<dbReference type="InterPro" id="IPR053150">
    <property type="entry name" value="Teicoplanin_resist-assoc"/>
</dbReference>
<gene>
    <name evidence="3" type="ORF">IAC80_02460</name>
</gene>
<feature type="transmembrane region" description="Helical" evidence="1">
    <location>
        <begin position="12"/>
        <end position="31"/>
    </location>
</feature>
<sequence length="153" mass="17472">MTKKTARRIRTAGGVLFLIYMILLIYLLFFAESYGRARGLEEYHYNLVPFREIRRYLCYPEALGTYAVVTNLAGNVIGFLPFGAILPVLKRNLRSFWKILLLSFELSGMIEVTQLLTRVGSFDVDDIILNTLGGVLGYGIFSACNHLRRKYYG</sequence>
<dbReference type="InterPro" id="IPR006976">
    <property type="entry name" value="VanZ-like"/>
</dbReference>
<evidence type="ECO:0000313" key="4">
    <source>
        <dbReference type="Proteomes" id="UP000886889"/>
    </source>
</evidence>
<dbReference type="EMBL" id="DVOS01000028">
    <property type="protein sequence ID" value="HIV22782.1"/>
    <property type="molecule type" value="Genomic_DNA"/>
</dbReference>
<keyword evidence="1" id="KW-0812">Transmembrane</keyword>
<proteinExistence type="predicted"/>
<organism evidence="3 4">
    <name type="scientific">Candidatus Merdiplasma excrementigallinarum</name>
    <dbReference type="NCBI Taxonomy" id="2840864"/>
    <lineage>
        <taxon>Bacteria</taxon>
        <taxon>Bacillati</taxon>
        <taxon>Bacillota</taxon>
        <taxon>Clostridia</taxon>
        <taxon>Lachnospirales</taxon>
        <taxon>Lachnospiraceae</taxon>
        <taxon>Lachnospiraceae incertae sedis</taxon>
        <taxon>Candidatus Merdiplasma</taxon>
    </lineage>
</organism>
<reference evidence="3" key="1">
    <citation type="submission" date="2020-10" db="EMBL/GenBank/DDBJ databases">
        <authorList>
            <person name="Gilroy R."/>
        </authorList>
    </citation>
    <scope>NUCLEOTIDE SEQUENCE</scope>
    <source>
        <strain evidence="3">ChiBcec6-7307</strain>
    </source>
</reference>
<evidence type="ECO:0000256" key="1">
    <source>
        <dbReference type="SAM" id="Phobius"/>
    </source>
</evidence>
<dbReference type="Proteomes" id="UP000886889">
    <property type="component" value="Unassembled WGS sequence"/>
</dbReference>
<feature type="transmembrane region" description="Helical" evidence="1">
    <location>
        <begin position="96"/>
        <end position="115"/>
    </location>
</feature>
<dbReference type="PANTHER" id="PTHR36834:SF1">
    <property type="entry name" value="INTEGRAL MEMBRANE PROTEIN"/>
    <property type="match status" value="1"/>
</dbReference>
<evidence type="ECO:0000259" key="2">
    <source>
        <dbReference type="Pfam" id="PF04892"/>
    </source>
</evidence>
<evidence type="ECO:0000313" key="3">
    <source>
        <dbReference type="EMBL" id="HIV22782.1"/>
    </source>
</evidence>
<feature type="transmembrane region" description="Helical" evidence="1">
    <location>
        <begin position="66"/>
        <end position="89"/>
    </location>
</feature>
<feature type="domain" description="VanZ-like" evidence="2">
    <location>
        <begin position="17"/>
        <end position="143"/>
    </location>
</feature>